<sequence>MQTRIGEELQANLEVARATARNFESFVRDVVHSELVLGLALTVSPPMSEADQRRLVEEFNADNPAVWRVHWINPDGQVIAPSPEDVIGMDVSDRLFFKKIKSGREWFVSEVFSGKVTGRQLFVISRAIRSEHGELAGIVAAAVQPADLDWVMAIKRHQDAGVSLVDSRGMHAYRFPPINYTPEQRDWLKSYPAIKEALAGNEIATVVTSVLTGKERLVAFVPVLGTGWVASASRLQEDAMVAINSDLRHHNLLFAGLILVVFCAVLFFSRYIAAPIKRLRDQVLRQGPGESWDFKVDTGPTEVIELASAFRIMSERIKAREWELGKSEEKFRILFHSIPEPLALAIGDDAAVVDVNESFCRFLGLSRAEIEGRPFMVLDIWHDLEDRDQIQNLQTAGTEVQDLECRLRTQSGAAKYVLLSTAKVETQTQKGRLFILKDITARKAAEMALQGQSTTLQTIFDAVPALIFYKDLENRLMRANQLWFETFGLSEAAVIGKSLDEFLLKADAERFYRDDLEVIASNRAKKDILGEIQVNGKTLWLKTQKIPYRDSAGRVVGIIGFSENITAGKRAEDELLESRQRLSDIIDFLPDATFVMDEEGTVIAWNRAIEEMTGVKASEMLGRGNYEYSLPFYGVRRPILIDLVLDHGCEFAGEYQGMTIKESMLEAEAFVPSLKGERACLYGKASVLRNSKGKIVGAIESIRDITERKRAEEERELLELQLRQVHKTEAIGTLAGGIAHDFNNILGIIMGYAELARMEFPRETTARESIDEVLKATHRAKELVRQILDFSRTREYERKPLRLVPVVKEVLKLLRASLPSSIEMDQAEELPAVGDLVLADPTQIHQVLMNLATNAAHAMRGKEGRLRVALSPVSFDSLDPTRPVELSPGKYLDLAVEDTGHGMSQDILERIFDPYFTTKKAGEGTGLGLSVAHGIVKNHGGAIRVFSEPGQGTVVHVYLPVLESVEPVEPPAPSSTLPGGNERILLVDDEEALAKALKKRLERLGYQVTAVTGSPEALEIFGGQPEAFDLIITDYTMPKMTGTELAREILKIRSSIPIILSTGFSERLDEEETAAAGISALIMKPVSLKGIAELISTVRKDHDTGFLSP</sequence>
<dbReference type="Pfam" id="PF13426">
    <property type="entry name" value="PAS_9"/>
    <property type="match status" value="1"/>
</dbReference>
<dbReference type="Pfam" id="PF08448">
    <property type="entry name" value="PAS_4"/>
    <property type="match status" value="2"/>
</dbReference>
<evidence type="ECO:0000256" key="12">
    <source>
        <dbReference type="ARBA" id="ARBA00023012"/>
    </source>
</evidence>
<dbReference type="CDD" id="cd18774">
    <property type="entry name" value="PDC2_HK_sensor"/>
    <property type="match status" value="1"/>
</dbReference>
<dbReference type="CDD" id="cd00130">
    <property type="entry name" value="PAS"/>
    <property type="match status" value="3"/>
</dbReference>
<dbReference type="InParanoid" id="A0LPQ8"/>
<dbReference type="CDD" id="cd00082">
    <property type="entry name" value="HisKA"/>
    <property type="match status" value="1"/>
</dbReference>
<dbReference type="EC" id="2.7.13.3" evidence="3"/>
<dbReference type="SMART" id="SM00387">
    <property type="entry name" value="HATPase_c"/>
    <property type="match status" value="1"/>
</dbReference>
<dbReference type="SUPFAM" id="SSF47384">
    <property type="entry name" value="Homodimeric domain of signal transducing histidine kinase"/>
    <property type="match status" value="1"/>
</dbReference>
<dbReference type="InterPro" id="IPR005467">
    <property type="entry name" value="His_kinase_dom"/>
</dbReference>
<evidence type="ECO:0000256" key="2">
    <source>
        <dbReference type="ARBA" id="ARBA00004651"/>
    </source>
</evidence>
<proteinExistence type="predicted"/>
<evidence type="ECO:0000256" key="13">
    <source>
        <dbReference type="ARBA" id="ARBA00023136"/>
    </source>
</evidence>
<keyword evidence="21" id="KW-1185">Reference proteome</keyword>
<evidence type="ECO:0000259" key="18">
    <source>
        <dbReference type="PROSITE" id="PS50112"/>
    </source>
</evidence>
<dbReference type="PROSITE" id="PS50113">
    <property type="entry name" value="PAC"/>
    <property type="match status" value="3"/>
</dbReference>
<dbReference type="PROSITE" id="PS50110">
    <property type="entry name" value="RESPONSE_REGULATORY"/>
    <property type="match status" value="1"/>
</dbReference>
<dbReference type="EMBL" id="CP000478">
    <property type="protein sequence ID" value="ABK19410.1"/>
    <property type="molecule type" value="Genomic_DNA"/>
</dbReference>
<name>A0LPQ8_SYNFM</name>
<evidence type="ECO:0000256" key="4">
    <source>
        <dbReference type="ARBA" id="ARBA00022475"/>
    </source>
</evidence>
<evidence type="ECO:0000256" key="10">
    <source>
        <dbReference type="ARBA" id="ARBA00022840"/>
    </source>
</evidence>
<comment type="catalytic activity">
    <reaction evidence="1">
        <text>ATP + protein L-histidine = ADP + protein N-phospho-L-histidine.</text>
        <dbReference type="EC" id="2.7.13.3"/>
    </reaction>
</comment>
<keyword evidence="4" id="KW-1003">Cell membrane</keyword>
<dbReference type="GO" id="GO:0005524">
    <property type="term" value="F:ATP binding"/>
    <property type="evidence" value="ECO:0007669"/>
    <property type="project" value="UniProtKB-KW"/>
</dbReference>
<evidence type="ECO:0000256" key="15">
    <source>
        <dbReference type="SAM" id="Phobius"/>
    </source>
</evidence>
<dbReference type="InterPro" id="IPR003594">
    <property type="entry name" value="HATPase_dom"/>
</dbReference>
<dbReference type="GO" id="GO:0000155">
    <property type="term" value="F:phosphorelay sensor kinase activity"/>
    <property type="evidence" value="ECO:0007669"/>
    <property type="project" value="InterPro"/>
</dbReference>
<dbReference type="InterPro" id="IPR000014">
    <property type="entry name" value="PAS"/>
</dbReference>
<evidence type="ECO:0000256" key="5">
    <source>
        <dbReference type="ARBA" id="ARBA00022553"/>
    </source>
</evidence>
<dbReference type="HOGENOM" id="CLU_000445_114_21_7"/>
<keyword evidence="9 20" id="KW-0418">Kinase</keyword>
<dbReference type="InterPro" id="IPR033479">
    <property type="entry name" value="dCache_1"/>
</dbReference>
<dbReference type="STRING" id="335543.Sfum_3740"/>
<dbReference type="PROSITE" id="PS50112">
    <property type="entry name" value="PAS"/>
    <property type="match status" value="3"/>
</dbReference>
<evidence type="ECO:0000259" key="19">
    <source>
        <dbReference type="PROSITE" id="PS50113"/>
    </source>
</evidence>
<dbReference type="InterPro" id="IPR013656">
    <property type="entry name" value="PAS_4"/>
</dbReference>
<evidence type="ECO:0000256" key="6">
    <source>
        <dbReference type="ARBA" id="ARBA00022679"/>
    </source>
</evidence>
<dbReference type="eggNOG" id="COG5002">
    <property type="taxonomic scope" value="Bacteria"/>
</dbReference>
<dbReference type="Proteomes" id="UP000001784">
    <property type="component" value="Chromosome"/>
</dbReference>
<dbReference type="SMART" id="SM00388">
    <property type="entry name" value="HisKA"/>
    <property type="match status" value="1"/>
</dbReference>
<dbReference type="GO" id="GO:0005886">
    <property type="term" value="C:plasma membrane"/>
    <property type="evidence" value="ECO:0007669"/>
    <property type="project" value="UniProtKB-SubCell"/>
</dbReference>
<keyword evidence="6 20" id="KW-0808">Transferase</keyword>
<dbReference type="SUPFAM" id="SSF103190">
    <property type="entry name" value="Sensory domain-like"/>
    <property type="match status" value="1"/>
</dbReference>
<dbReference type="NCBIfam" id="TIGR00229">
    <property type="entry name" value="sensory_box"/>
    <property type="match status" value="3"/>
</dbReference>
<organism evidence="20 21">
    <name type="scientific">Syntrophobacter fumaroxidans (strain DSM 10017 / MPOB)</name>
    <dbReference type="NCBI Taxonomy" id="335543"/>
    <lineage>
        <taxon>Bacteria</taxon>
        <taxon>Pseudomonadati</taxon>
        <taxon>Thermodesulfobacteriota</taxon>
        <taxon>Syntrophobacteria</taxon>
        <taxon>Syntrophobacterales</taxon>
        <taxon>Syntrophobacteraceae</taxon>
        <taxon>Syntrophobacter</taxon>
    </lineage>
</organism>
<dbReference type="InterPro" id="IPR004358">
    <property type="entry name" value="Sig_transdc_His_kin-like_C"/>
</dbReference>
<dbReference type="Pfam" id="PF02743">
    <property type="entry name" value="dCache_1"/>
    <property type="match status" value="1"/>
</dbReference>
<dbReference type="InterPro" id="IPR029151">
    <property type="entry name" value="Sensor-like_sf"/>
</dbReference>
<keyword evidence="8" id="KW-0547">Nucleotide-binding</keyword>
<dbReference type="CDD" id="cd00156">
    <property type="entry name" value="REC"/>
    <property type="match status" value="1"/>
</dbReference>
<dbReference type="PANTHER" id="PTHR43065">
    <property type="entry name" value="SENSOR HISTIDINE KINASE"/>
    <property type="match status" value="1"/>
</dbReference>
<reference evidence="20 21" key="1">
    <citation type="submission" date="2006-10" db="EMBL/GenBank/DDBJ databases">
        <title>Complete sequence of Syntrophobacter fumaroxidans MPOB.</title>
        <authorList>
            <consortium name="US DOE Joint Genome Institute"/>
            <person name="Copeland A."/>
            <person name="Lucas S."/>
            <person name="Lapidus A."/>
            <person name="Barry K."/>
            <person name="Detter J.C."/>
            <person name="Glavina del Rio T."/>
            <person name="Hammon N."/>
            <person name="Israni S."/>
            <person name="Pitluck S."/>
            <person name="Goltsman E.G."/>
            <person name="Martinez M."/>
            <person name="Schmutz J."/>
            <person name="Larimer F."/>
            <person name="Land M."/>
            <person name="Hauser L."/>
            <person name="Kyrpides N."/>
            <person name="Kim E."/>
            <person name="Boone D.R."/>
            <person name="Brockman F."/>
            <person name="Culley D."/>
            <person name="Ferry J."/>
            <person name="Gunsalus R."/>
            <person name="McInerney M.J."/>
            <person name="Morrison M."/>
            <person name="Plugge C."/>
            <person name="Rohlin L."/>
            <person name="Scholten J."/>
            <person name="Sieber J."/>
            <person name="Stams A.J.M."/>
            <person name="Worm P."/>
            <person name="Henstra A.M."/>
            <person name="Richardson P."/>
        </authorList>
    </citation>
    <scope>NUCLEOTIDE SEQUENCE [LARGE SCALE GENOMIC DNA]</scope>
    <source>
        <strain evidence="21">DSM 10017 / MPOB</strain>
    </source>
</reference>
<feature type="domain" description="PAC" evidence="19">
    <location>
        <begin position="522"/>
        <end position="577"/>
    </location>
</feature>
<protein>
    <recommendedName>
        <fullName evidence="3">histidine kinase</fullName>
        <ecNumber evidence="3">2.7.13.3</ecNumber>
    </recommendedName>
</protein>
<dbReference type="Gene3D" id="1.10.287.130">
    <property type="match status" value="1"/>
</dbReference>
<dbReference type="InterPro" id="IPR003661">
    <property type="entry name" value="HisK_dim/P_dom"/>
</dbReference>
<keyword evidence="11 15" id="KW-1133">Transmembrane helix</keyword>
<keyword evidence="12" id="KW-0902">Two-component regulatory system</keyword>
<feature type="domain" description="Histidine kinase" evidence="16">
    <location>
        <begin position="737"/>
        <end position="963"/>
    </location>
</feature>
<dbReference type="Pfam" id="PF00512">
    <property type="entry name" value="HisKA"/>
    <property type="match status" value="1"/>
</dbReference>
<dbReference type="eggNOG" id="COG3829">
    <property type="taxonomic scope" value="Bacteria"/>
</dbReference>
<evidence type="ECO:0000313" key="21">
    <source>
        <dbReference type="Proteomes" id="UP000001784"/>
    </source>
</evidence>
<evidence type="ECO:0000256" key="8">
    <source>
        <dbReference type="ARBA" id="ARBA00022741"/>
    </source>
</evidence>
<evidence type="ECO:0000256" key="3">
    <source>
        <dbReference type="ARBA" id="ARBA00012438"/>
    </source>
</evidence>
<evidence type="ECO:0000256" key="7">
    <source>
        <dbReference type="ARBA" id="ARBA00022692"/>
    </source>
</evidence>
<gene>
    <name evidence="20" type="ordered locus">Sfum_3740</name>
</gene>
<feature type="modified residue" description="4-aspartylphosphate" evidence="14">
    <location>
        <position position="1034"/>
    </location>
</feature>
<dbReference type="Gene3D" id="3.30.565.10">
    <property type="entry name" value="Histidine kinase-like ATPase, C-terminal domain"/>
    <property type="match status" value="1"/>
</dbReference>
<feature type="domain" description="PAS" evidence="18">
    <location>
        <begin position="327"/>
        <end position="382"/>
    </location>
</feature>
<feature type="transmembrane region" description="Helical" evidence="15">
    <location>
        <begin position="252"/>
        <end position="273"/>
    </location>
</feature>
<dbReference type="Gene3D" id="6.10.340.10">
    <property type="match status" value="1"/>
</dbReference>
<dbReference type="InterPro" id="IPR011006">
    <property type="entry name" value="CheY-like_superfamily"/>
</dbReference>
<evidence type="ECO:0000256" key="14">
    <source>
        <dbReference type="PROSITE-ProRule" id="PRU00169"/>
    </source>
</evidence>
<dbReference type="PANTHER" id="PTHR43065:SF42">
    <property type="entry name" value="TWO-COMPONENT SENSOR PPRA"/>
    <property type="match status" value="1"/>
</dbReference>
<dbReference type="PROSITE" id="PS50109">
    <property type="entry name" value="HIS_KIN"/>
    <property type="match status" value="1"/>
</dbReference>
<evidence type="ECO:0000313" key="20">
    <source>
        <dbReference type="EMBL" id="ABK19410.1"/>
    </source>
</evidence>
<keyword evidence="13 15" id="KW-0472">Membrane</keyword>
<dbReference type="eggNOG" id="COG4191">
    <property type="taxonomic scope" value="Bacteria"/>
</dbReference>
<dbReference type="Pfam" id="PF02518">
    <property type="entry name" value="HATPase_c"/>
    <property type="match status" value="1"/>
</dbReference>
<feature type="domain" description="PAC" evidence="19">
    <location>
        <begin position="401"/>
        <end position="451"/>
    </location>
</feature>
<dbReference type="PRINTS" id="PR00344">
    <property type="entry name" value="BCTRLSENSOR"/>
</dbReference>
<dbReference type="SUPFAM" id="SSF55785">
    <property type="entry name" value="PYP-like sensor domain (PAS domain)"/>
    <property type="match status" value="3"/>
</dbReference>
<dbReference type="Gene3D" id="3.30.450.20">
    <property type="entry name" value="PAS domain"/>
    <property type="match status" value="4"/>
</dbReference>
<accession>A0LPQ8</accession>
<evidence type="ECO:0000256" key="9">
    <source>
        <dbReference type="ARBA" id="ARBA00022777"/>
    </source>
</evidence>
<evidence type="ECO:0000256" key="1">
    <source>
        <dbReference type="ARBA" id="ARBA00000085"/>
    </source>
</evidence>
<dbReference type="AlphaFoldDB" id="A0LPQ8"/>
<evidence type="ECO:0000259" key="17">
    <source>
        <dbReference type="PROSITE" id="PS50110"/>
    </source>
</evidence>
<evidence type="ECO:0000256" key="11">
    <source>
        <dbReference type="ARBA" id="ARBA00022989"/>
    </source>
</evidence>
<feature type="domain" description="PAC" evidence="19">
    <location>
        <begin position="665"/>
        <end position="717"/>
    </location>
</feature>
<dbReference type="SUPFAM" id="SSF52172">
    <property type="entry name" value="CheY-like"/>
    <property type="match status" value="1"/>
</dbReference>
<dbReference type="CDD" id="cd12914">
    <property type="entry name" value="PDC1_DGC_like"/>
    <property type="match status" value="1"/>
</dbReference>
<feature type="domain" description="PAS" evidence="18">
    <location>
        <begin position="452"/>
        <end position="523"/>
    </location>
</feature>
<dbReference type="Pfam" id="PF00072">
    <property type="entry name" value="Response_reg"/>
    <property type="match status" value="1"/>
</dbReference>
<dbReference type="KEGG" id="sfu:Sfum_3740"/>
<dbReference type="SUPFAM" id="SSF55874">
    <property type="entry name" value="ATPase domain of HSP90 chaperone/DNA topoisomerase II/histidine kinase"/>
    <property type="match status" value="1"/>
</dbReference>
<evidence type="ECO:0000259" key="16">
    <source>
        <dbReference type="PROSITE" id="PS50109"/>
    </source>
</evidence>
<dbReference type="SMART" id="SM00448">
    <property type="entry name" value="REC"/>
    <property type="match status" value="1"/>
</dbReference>
<feature type="domain" description="PAS" evidence="18">
    <location>
        <begin position="578"/>
        <end position="623"/>
    </location>
</feature>
<dbReference type="Gene3D" id="3.40.50.2300">
    <property type="match status" value="1"/>
</dbReference>
<dbReference type="InterPro" id="IPR000700">
    <property type="entry name" value="PAS-assoc_C"/>
</dbReference>
<dbReference type="eggNOG" id="COG0745">
    <property type="taxonomic scope" value="Bacteria"/>
</dbReference>
<keyword evidence="5 14" id="KW-0597">Phosphoprotein</keyword>
<dbReference type="InterPro" id="IPR036097">
    <property type="entry name" value="HisK_dim/P_sf"/>
</dbReference>
<dbReference type="InterPro" id="IPR035965">
    <property type="entry name" value="PAS-like_dom_sf"/>
</dbReference>
<comment type="subcellular location">
    <subcellularLocation>
        <location evidence="2">Cell membrane</location>
        <topology evidence="2">Multi-pass membrane protein</topology>
    </subcellularLocation>
</comment>
<feature type="domain" description="Response regulatory" evidence="17">
    <location>
        <begin position="983"/>
        <end position="1099"/>
    </location>
</feature>
<dbReference type="InterPro" id="IPR001789">
    <property type="entry name" value="Sig_transdc_resp-reg_receiver"/>
</dbReference>
<keyword evidence="7 15" id="KW-0812">Transmembrane</keyword>
<keyword evidence="10" id="KW-0067">ATP-binding</keyword>
<dbReference type="InterPro" id="IPR036890">
    <property type="entry name" value="HATPase_C_sf"/>
</dbReference>
<dbReference type="SMART" id="SM00091">
    <property type="entry name" value="PAS"/>
    <property type="match status" value="3"/>
</dbReference>